<name>A0ABV5RL32_9ACTN</name>
<dbReference type="SUPFAM" id="SSF88946">
    <property type="entry name" value="Sigma2 domain of RNA polymerase sigma factors"/>
    <property type="match status" value="1"/>
</dbReference>
<proteinExistence type="inferred from homology"/>
<dbReference type="InterPro" id="IPR013324">
    <property type="entry name" value="RNA_pol_sigma_r3/r4-like"/>
</dbReference>
<dbReference type="PANTHER" id="PTHR43133:SF65">
    <property type="entry name" value="ECF RNA POLYMERASE SIGMA FACTOR SIGG"/>
    <property type="match status" value="1"/>
</dbReference>
<evidence type="ECO:0000313" key="11">
    <source>
        <dbReference type="EMBL" id="MFB9578578.1"/>
    </source>
</evidence>
<evidence type="ECO:0000256" key="7">
    <source>
        <dbReference type="RuleBase" id="RU000716"/>
    </source>
</evidence>
<protein>
    <recommendedName>
        <fullName evidence="7">RNA polymerase sigma factor</fullName>
    </recommendedName>
</protein>
<evidence type="ECO:0000259" key="9">
    <source>
        <dbReference type="Pfam" id="PF08281"/>
    </source>
</evidence>
<dbReference type="Pfam" id="PF04542">
    <property type="entry name" value="Sigma70_r2"/>
    <property type="match status" value="1"/>
</dbReference>
<feature type="domain" description="RNA polymerase sigma factor 70 region 4 type 2" evidence="9">
    <location>
        <begin position="134"/>
        <end position="186"/>
    </location>
</feature>
<dbReference type="SUPFAM" id="SSF88659">
    <property type="entry name" value="Sigma3 and sigma4 domains of RNA polymerase sigma factors"/>
    <property type="match status" value="1"/>
</dbReference>
<feature type="domain" description="SnoaL-like" evidence="10">
    <location>
        <begin position="217"/>
        <end position="305"/>
    </location>
</feature>
<dbReference type="EMBL" id="JBHMCG010000182">
    <property type="protein sequence ID" value="MFB9578578.1"/>
    <property type="molecule type" value="Genomic_DNA"/>
</dbReference>
<dbReference type="InterPro" id="IPR013249">
    <property type="entry name" value="RNA_pol_sigma70_r4_t2"/>
</dbReference>
<dbReference type="InterPro" id="IPR014284">
    <property type="entry name" value="RNA_pol_sigma-70_dom"/>
</dbReference>
<keyword evidence="5 7" id="KW-0238">DNA-binding</keyword>
<evidence type="ECO:0000256" key="1">
    <source>
        <dbReference type="ARBA" id="ARBA00010641"/>
    </source>
</evidence>
<dbReference type="Gene3D" id="1.10.1740.10">
    <property type="match status" value="1"/>
</dbReference>
<gene>
    <name evidence="11" type="ORF">ACFFTL_41520</name>
</gene>
<evidence type="ECO:0000259" key="10">
    <source>
        <dbReference type="Pfam" id="PF12680"/>
    </source>
</evidence>
<keyword evidence="3 7" id="KW-0805">Transcription regulation</keyword>
<evidence type="ECO:0000256" key="5">
    <source>
        <dbReference type="ARBA" id="ARBA00023125"/>
    </source>
</evidence>
<dbReference type="Pfam" id="PF12680">
    <property type="entry name" value="SnoaL_2"/>
    <property type="match status" value="1"/>
</dbReference>
<evidence type="ECO:0000259" key="8">
    <source>
        <dbReference type="Pfam" id="PF04542"/>
    </source>
</evidence>
<sequence length="334" mass="37117">MVTSPNEDFAVRTDPFRRELLVHCYRMLGSVHDAEDLVQETYLRAWRAYERYDDRRASLRTWLYRIATNACLNAIESRSRRPLPSGLGAPSEDPEQPLVPGWEVPWLQPFPDGLLDADRGDPAGALAVRGTLRLAFVAAVQLLPARQRAVLLLRDVLEFPAAEVAGLLDTTTAAVNSALQRARARLAGAALTQDGSFTESATGVDEPTDPERRALIDRYVKAFEDADIATLTTLLTQDAILEMPPFLTWYVGRELYTRFLARIFALRGTDWRMRPTGANGQPAVAAYVRDDDGTYRLHTLQVFTVTVSGISRTTVFQDPDVFAAFGLPPQLSPL</sequence>
<feature type="domain" description="RNA polymerase sigma-70 region 2" evidence="8">
    <location>
        <begin position="17"/>
        <end position="81"/>
    </location>
</feature>
<dbReference type="InterPro" id="IPR032710">
    <property type="entry name" value="NTF2-like_dom_sf"/>
</dbReference>
<dbReference type="InterPro" id="IPR039425">
    <property type="entry name" value="RNA_pol_sigma-70-like"/>
</dbReference>
<dbReference type="SUPFAM" id="SSF54427">
    <property type="entry name" value="NTF2-like"/>
    <property type="match status" value="1"/>
</dbReference>
<dbReference type="NCBIfam" id="NF006089">
    <property type="entry name" value="PRK08241.1"/>
    <property type="match status" value="1"/>
</dbReference>
<accession>A0ABV5RL32</accession>
<dbReference type="NCBIfam" id="TIGR02960">
    <property type="entry name" value="SigX5"/>
    <property type="match status" value="1"/>
</dbReference>
<organism evidence="11 12">
    <name type="scientific">Streptomyces yanii</name>
    <dbReference type="NCBI Taxonomy" id="78510"/>
    <lineage>
        <taxon>Bacteria</taxon>
        <taxon>Bacillati</taxon>
        <taxon>Actinomycetota</taxon>
        <taxon>Actinomycetes</taxon>
        <taxon>Kitasatosporales</taxon>
        <taxon>Streptomycetaceae</taxon>
        <taxon>Streptomyces</taxon>
    </lineage>
</organism>
<evidence type="ECO:0000256" key="4">
    <source>
        <dbReference type="ARBA" id="ARBA00023082"/>
    </source>
</evidence>
<dbReference type="Pfam" id="PF08281">
    <property type="entry name" value="Sigma70_r4_2"/>
    <property type="match status" value="1"/>
</dbReference>
<comment type="subunit">
    <text evidence="2">Interacts transiently with the RNA polymerase catalytic core formed by RpoA, RpoB, RpoC and RpoZ (2 alpha, 1 beta, 1 beta' and 1 omega subunit) to form the RNA polymerase holoenzyme that can initiate transcription.</text>
</comment>
<keyword evidence="4 7" id="KW-0731">Sigma factor</keyword>
<evidence type="ECO:0000313" key="12">
    <source>
        <dbReference type="Proteomes" id="UP001589710"/>
    </source>
</evidence>
<comment type="caution">
    <text evidence="11">The sequence shown here is derived from an EMBL/GenBank/DDBJ whole genome shotgun (WGS) entry which is preliminary data.</text>
</comment>
<dbReference type="InterPro" id="IPR000838">
    <property type="entry name" value="RNA_pol_sigma70_ECF_CS"/>
</dbReference>
<keyword evidence="12" id="KW-1185">Reference proteome</keyword>
<dbReference type="Proteomes" id="UP001589710">
    <property type="component" value="Unassembled WGS sequence"/>
</dbReference>
<reference evidence="11 12" key="1">
    <citation type="submission" date="2024-09" db="EMBL/GenBank/DDBJ databases">
        <authorList>
            <person name="Sun Q."/>
            <person name="Mori K."/>
        </authorList>
    </citation>
    <scope>NUCLEOTIDE SEQUENCE [LARGE SCALE GENOMIC DNA]</scope>
    <source>
        <strain evidence="11 12">JCM 3331</strain>
    </source>
</reference>
<dbReference type="InterPro" id="IPR007627">
    <property type="entry name" value="RNA_pol_sigma70_r2"/>
</dbReference>
<evidence type="ECO:0000256" key="2">
    <source>
        <dbReference type="ARBA" id="ARBA00011344"/>
    </source>
</evidence>
<dbReference type="InterPro" id="IPR013325">
    <property type="entry name" value="RNA_pol_sigma_r2"/>
</dbReference>
<dbReference type="PANTHER" id="PTHR43133">
    <property type="entry name" value="RNA POLYMERASE ECF-TYPE SIGMA FACTO"/>
    <property type="match status" value="1"/>
</dbReference>
<dbReference type="InterPro" id="IPR037401">
    <property type="entry name" value="SnoaL-like"/>
</dbReference>
<keyword evidence="6 7" id="KW-0804">Transcription</keyword>
<dbReference type="RefSeq" id="WP_345512454.1">
    <property type="nucleotide sequence ID" value="NZ_BAAAXD010000015.1"/>
</dbReference>
<dbReference type="Gene3D" id="3.10.450.50">
    <property type="match status" value="1"/>
</dbReference>
<dbReference type="PROSITE" id="PS01063">
    <property type="entry name" value="SIGMA70_ECF"/>
    <property type="match status" value="1"/>
</dbReference>
<comment type="similarity">
    <text evidence="1 7">Belongs to the sigma-70 factor family. ECF subfamily.</text>
</comment>
<dbReference type="InterPro" id="IPR014305">
    <property type="entry name" value="RNA_pol_sigma-G_actinobac"/>
</dbReference>
<evidence type="ECO:0000256" key="3">
    <source>
        <dbReference type="ARBA" id="ARBA00023015"/>
    </source>
</evidence>
<dbReference type="InterPro" id="IPR036388">
    <property type="entry name" value="WH-like_DNA-bd_sf"/>
</dbReference>
<dbReference type="Gene3D" id="1.10.10.10">
    <property type="entry name" value="Winged helix-like DNA-binding domain superfamily/Winged helix DNA-binding domain"/>
    <property type="match status" value="1"/>
</dbReference>
<dbReference type="NCBIfam" id="TIGR02937">
    <property type="entry name" value="sigma70-ECF"/>
    <property type="match status" value="1"/>
</dbReference>
<evidence type="ECO:0000256" key="6">
    <source>
        <dbReference type="ARBA" id="ARBA00023163"/>
    </source>
</evidence>